<comment type="caution">
    <text evidence="2">The sequence shown here is derived from an EMBL/GenBank/DDBJ whole genome shotgun (WGS) entry which is preliminary data.</text>
</comment>
<feature type="domain" description="DUF58" evidence="1">
    <location>
        <begin position="200"/>
        <end position="382"/>
    </location>
</feature>
<evidence type="ECO:0000259" key="1">
    <source>
        <dbReference type="Pfam" id="PF01882"/>
    </source>
</evidence>
<accession>A0A366HKP6</accession>
<protein>
    <submittedName>
        <fullName evidence="2">Uncharacterized protein (DUF58 family)</fullName>
    </submittedName>
</protein>
<dbReference type="Proteomes" id="UP000253426">
    <property type="component" value="Unassembled WGS sequence"/>
</dbReference>
<name>A0A366HKP6_9BACT</name>
<dbReference type="EMBL" id="QNRR01000006">
    <property type="protein sequence ID" value="RBP42599.1"/>
    <property type="molecule type" value="Genomic_DNA"/>
</dbReference>
<dbReference type="PANTHER" id="PTHR33608:SF3">
    <property type="entry name" value="SLR2013 PROTEIN"/>
    <property type="match status" value="1"/>
</dbReference>
<gene>
    <name evidence="2" type="ORF">DES53_106308</name>
</gene>
<dbReference type="AlphaFoldDB" id="A0A366HKP6"/>
<dbReference type="OrthoDB" id="9778037at2"/>
<organism evidence="2 3">
    <name type="scientific">Roseimicrobium gellanilyticum</name>
    <dbReference type="NCBI Taxonomy" id="748857"/>
    <lineage>
        <taxon>Bacteria</taxon>
        <taxon>Pseudomonadati</taxon>
        <taxon>Verrucomicrobiota</taxon>
        <taxon>Verrucomicrobiia</taxon>
        <taxon>Verrucomicrobiales</taxon>
        <taxon>Verrucomicrobiaceae</taxon>
        <taxon>Roseimicrobium</taxon>
    </lineage>
</organism>
<dbReference type="PANTHER" id="PTHR33608">
    <property type="entry name" value="BLL2464 PROTEIN"/>
    <property type="match status" value="1"/>
</dbReference>
<dbReference type="SUPFAM" id="SSF53300">
    <property type="entry name" value="vWA-like"/>
    <property type="match status" value="1"/>
</dbReference>
<dbReference type="RefSeq" id="WP_113959716.1">
    <property type="nucleotide sequence ID" value="NZ_QNRR01000006.1"/>
</dbReference>
<proteinExistence type="predicted"/>
<evidence type="ECO:0000313" key="3">
    <source>
        <dbReference type="Proteomes" id="UP000253426"/>
    </source>
</evidence>
<dbReference type="InterPro" id="IPR036465">
    <property type="entry name" value="vWFA_dom_sf"/>
</dbReference>
<sequence>MILPSNRLLLFIALLGIPLFTLLGMQDIPGAAIAIAAVLVLLTLALDAPSALESIRALRVTLPDMTRTSKGRELEIEAVVENPGLRCKLLRIGLPFPRELDCEKPILEFTLKSNTERNLAKWKVRAIERGRLIISQCYLEGTSRFGFWHGRRTVKVNAEIRVYPDLSRERNVLAPLFFRKGAIGVHNVRQIGKGREFEQLRSYVPGDSYDDIFWRGTAKHRSPITKMFQLERTQQLYVAIDASRRSARALDVPGQDAEAGIVAKTQLERFIQAALVLALAAEQQTDKFGLIIFSDTVHRIIPAGGGRGHYDVIRDVLYTLEPRVVSPDYEDAFIHIGNRLRHRSLLLFLTDLGEPWLAEQFVDGVEFIARKHVVLTHMLGQREIQPMFQRGDDVKDDDALYGKLAGQMLWNDLQDTTRVLKQRGVHLTSSLQENLVADVVSEYLKVKKRQLL</sequence>
<dbReference type="Pfam" id="PF01882">
    <property type="entry name" value="DUF58"/>
    <property type="match status" value="1"/>
</dbReference>
<keyword evidence="3" id="KW-1185">Reference proteome</keyword>
<evidence type="ECO:0000313" key="2">
    <source>
        <dbReference type="EMBL" id="RBP42599.1"/>
    </source>
</evidence>
<dbReference type="InterPro" id="IPR002881">
    <property type="entry name" value="DUF58"/>
</dbReference>
<reference evidence="2 3" key="1">
    <citation type="submission" date="2018-06" db="EMBL/GenBank/DDBJ databases">
        <title>Genomic Encyclopedia of Type Strains, Phase IV (KMG-IV): sequencing the most valuable type-strain genomes for metagenomic binning, comparative biology and taxonomic classification.</title>
        <authorList>
            <person name="Goeker M."/>
        </authorList>
    </citation>
    <scope>NUCLEOTIDE SEQUENCE [LARGE SCALE GENOMIC DNA]</scope>
    <source>
        <strain evidence="2 3">DSM 25532</strain>
    </source>
</reference>